<dbReference type="InParanoid" id="A0A218ZD18"/>
<sequence>MQSEKSKQKCKQRPKQRPKPDHISHSKTLSETKVQETTRTPSNKPLQVPSSPLRRRRIPTRPARPRARAPRQQRVLGWREKRNLRDKYKSSHNNNNINNHHNHHNHHNNHNTNNNRPHATPPRQPEDRRDPRRGPGARRAPT</sequence>
<protein>
    <submittedName>
        <fullName evidence="2">Uncharacterized protein</fullName>
    </submittedName>
</protein>
<dbReference type="EMBL" id="MZNU01000083">
    <property type="protein sequence ID" value="OWP05046.1"/>
    <property type="molecule type" value="Genomic_DNA"/>
</dbReference>
<organism evidence="2 3">
    <name type="scientific">Diplocarpon coronariae</name>
    <dbReference type="NCBI Taxonomy" id="2795749"/>
    <lineage>
        <taxon>Eukaryota</taxon>
        <taxon>Fungi</taxon>
        <taxon>Dikarya</taxon>
        <taxon>Ascomycota</taxon>
        <taxon>Pezizomycotina</taxon>
        <taxon>Leotiomycetes</taxon>
        <taxon>Helotiales</taxon>
        <taxon>Drepanopezizaceae</taxon>
        <taxon>Diplocarpon</taxon>
    </lineage>
</organism>
<evidence type="ECO:0000313" key="2">
    <source>
        <dbReference type="EMBL" id="OWP05046.1"/>
    </source>
</evidence>
<feature type="compositionally biased region" description="Basic and acidic residues" evidence="1">
    <location>
        <begin position="18"/>
        <end position="36"/>
    </location>
</feature>
<feature type="compositionally biased region" description="Polar residues" evidence="1">
    <location>
        <begin position="37"/>
        <end position="50"/>
    </location>
</feature>
<feature type="compositionally biased region" description="Basic residues" evidence="1">
    <location>
        <begin position="8"/>
        <end position="17"/>
    </location>
</feature>
<feature type="compositionally biased region" description="Basic residues" evidence="1">
    <location>
        <begin position="100"/>
        <end position="109"/>
    </location>
</feature>
<reference evidence="2 3" key="1">
    <citation type="submission" date="2017-04" db="EMBL/GenBank/DDBJ databases">
        <title>Draft genome sequence of Marssonina coronaria NL1: causal agent of apple blotch.</title>
        <authorList>
            <person name="Cheng Q."/>
        </authorList>
    </citation>
    <scope>NUCLEOTIDE SEQUENCE [LARGE SCALE GENOMIC DNA]</scope>
    <source>
        <strain evidence="2 3">NL1</strain>
    </source>
</reference>
<name>A0A218ZD18_9HELO</name>
<accession>A0A218ZD18</accession>
<dbReference type="Proteomes" id="UP000242519">
    <property type="component" value="Unassembled WGS sequence"/>
</dbReference>
<feature type="compositionally biased region" description="Basic residues" evidence="1">
    <location>
        <begin position="53"/>
        <end position="71"/>
    </location>
</feature>
<feature type="compositionally biased region" description="Basic and acidic residues" evidence="1">
    <location>
        <begin position="77"/>
        <end position="89"/>
    </location>
</feature>
<evidence type="ECO:0000256" key="1">
    <source>
        <dbReference type="SAM" id="MobiDB-lite"/>
    </source>
</evidence>
<dbReference type="AlphaFoldDB" id="A0A218ZD18"/>
<feature type="region of interest" description="Disordered" evidence="1">
    <location>
        <begin position="1"/>
        <end position="142"/>
    </location>
</feature>
<keyword evidence="3" id="KW-1185">Reference proteome</keyword>
<comment type="caution">
    <text evidence="2">The sequence shown here is derived from an EMBL/GenBank/DDBJ whole genome shotgun (WGS) entry which is preliminary data.</text>
</comment>
<evidence type="ECO:0000313" key="3">
    <source>
        <dbReference type="Proteomes" id="UP000242519"/>
    </source>
</evidence>
<feature type="compositionally biased region" description="Basic and acidic residues" evidence="1">
    <location>
        <begin position="124"/>
        <end position="133"/>
    </location>
</feature>
<gene>
    <name evidence="2" type="ORF">B2J93_616</name>
</gene>
<proteinExistence type="predicted"/>